<evidence type="ECO:0000256" key="1">
    <source>
        <dbReference type="SAM" id="MobiDB-lite"/>
    </source>
</evidence>
<dbReference type="EMBL" id="MFQZ01000010">
    <property type="protein sequence ID" value="OGH87535.1"/>
    <property type="molecule type" value="Genomic_DNA"/>
</dbReference>
<evidence type="ECO:0000313" key="2">
    <source>
        <dbReference type="EMBL" id="OGH87535.1"/>
    </source>
</evidence>
<organism evidence="2 3">
    <name type="scientific">Candidatus Magasanikbacteria bacterium RIFOXYC2_FULL_42_28</name>
    <dbReference type="NCBI Taxonomy" id="1798704"/>
    <lineage>
        <taxon>Bacteria</taxon>
        <taxon>Candidatus Magasanikiibacteriota</taxon>
    </lineage>
</organism>
<dbReference type="STRING" id="1798704.A3J93_03335"/>
<reference evidence="2 3" key="1">
    <citation type="journal article" date="2016" name="Nat. Commun.">
        <title>Thousands of microbial genomes shed light on interconnected biogeochemical processes in an aquifer system.</title>
        <authorList>
            <person name="Anantharaman K."/>
            <person name="Brown C.T."/>
            <person name="Hug L.A."/>
            <person name="Sharon I."/>
            <person name="Castelle C.J."/>
            <person name="Probst A.J."/>
            <person name="Thomas B.C."/>
            <person name="Singh A."/>
            <person name="Wilkins M.J."/>
            <person name="Karaoz U."/>
            <person name="Brodie E.L."/>
            <person name="Williams K.H."/>
            <person name="Hubbard S.S."/>
            <person name="Banfield J.F."/>
        </authorList>
    </citation>
    <scope>NUCLEOTIDE SEQUENCE [LARGE SCALE GENOMIC DNA]</scope>
</reference>
<feature type="compositionally biased region" description="Polar residues" evidence="1">
    <location>
        <begin position="1"/>
        <end position="15"/>
    </location>
</feature>
<dbReference type="AlphaFoldDB" id="A0A1F6NUE4"/>
<feature type="region of interest" description="Disordered" evidence="1">
    <location>
        <begin position="1"/>
        <end position="67"/>
    </location>
</feature>
<evidence type="ECO:0000313" key="3">
    <source>
        <dbReference type="Proteomes" id="UP000177907"/>
    </source>
</evidence>
<sequence>MRSKETQTIPQQNEQVGDKKKKIKPEVTVIPRQDLEDLDTSGYATGPRVGKVLTERDGRVKPKPTAE</sequence>
<feature type="compositionally biased region" description="Basic and acidic residues" evidence="1">
    <location>
        <begin position="53"/>
        <end position="67"/>
    </location>
</feature>
<protein>
    <submittedName>
        <fullName evidence="2">Uncharacterized protein</fullName>
    </submittedName>
</protein>
<comment type="caution">
    <text evidence="2">The sequence shown here is derived from an EMBL/GenBank/DDBJ whole genome shotgun (WGS) entry which is preliminary data.</text>
</comment>
<dbReference type="Proteomes" id="UP000177907">
    <property type="component" value="Unassembled WGS sequence"/>
</dbReference>
<accession>A0A1F6NUE4</accession>
<proteinExistence type="predicted"/>
<name>A0A1F6NUE4_9BACT</name>
<gene>
    <name evidence="2" type="ORF">A3J93_03335</name>
</gene>